<dbReference type="InterPro" id="IPR002611">
    <property type="entry name" value="IstB_ATP-bd"/>
</dbReference>
<name>A0A2A6Z7R9_9FIRM</name>
<organism evidence="3 4">
    <name type="scientific">Faecalibacterium langellae</name>
    <dbReference type="NCBI Taxonomy" id="3435293"/>
    <lineage>
        <taxon>Bacteria</taxon>
        <taxon>Bacillati</taxon>
        <taxon>Bacillota</taxon>
        <taxon>Clostridia</taxon>
        <taxon>Eubacteriales</taxon>
        <taxon>Oscillospiraceae</taxon>
        <taxon>Faecalibacterium</taxon>
    </lineage>
</organism>
<dbReference type="Gene3D" id="3.40.50.300">
    <property type="entry name" value="P-loop containing nucleotide triphosphate hydrolases"/>
    <property type="match status" value="1"/>
</dbReference>
<keyword evidence="4" id="KW-1185">Reference proteome</keyword>
<dbReference type="PANTHER" id="PTHR30050:SF4">
    <property type="entry name" value="ATP-BINDING PROTEIN RV3427C IN INSERTION SEQUENCE-RELATED"/>
    <property type="match status" value="1"/>
</dbReference>
<evidence type="ECO:0000256" key="1">
    <source>
        <dbReference type="SAM" id="MobiDB-lite"/>
    </source>
</evidence>
<reference evidence="3 4" key="1">
    <citation type="journal article" date="2017" name="Front. Microbiol.">
        <title>New Insights into the Diversity of the Genus Faecalibacterium.</title>
        <authorList>
            <person name="Benevides L."/>
            <person name="Burman S."/>
            <person name="Martin R."/>
            <person name="Robert V."/>
            <person name="Thomas M."/>
            <person name="Miquel S."/>
            <person name="Chain F."/>
            <person name="Sokol H."/>
            <person name="Bermudez-Humaran L.G."/>
            <person name="Morrison M."/>
            <person name="Langella P."/>
            <person name="Azevedo V.A."/>
            <person name="Chatel J.M."/>
            <person name="Soares S."/>
        </authorList>
    </citation>
    <scope>NUCLEOTIDE SEQUENCE [LARGE SCALE GENOMIC DNA]</scope>
    <source>
        <strain evidence="4">CNCM I-4540</strain>
    </source>
</reference>
<evidence type="ECO:0000313" key="3">
    <source>
        <dbReference type="EMBL" id="PDX57410.1"/>
    </source>
</evidence>
<protein>
    <recommendedName>
        <fullName evidence="2">AAA+ ATPase domain-containing protein</fullName>
    </recommendedName>
</protein>
<comment type="caution">
    <text evidence="3">The sequence shown here is derived from an EMBL/GenBank/DDBJ whole genome shotgun (WGS) entry which is preliminary data.</text>
</comment>
<dbReference type="InterPro" id="IPR003593">
    <property type="entry name" value="AAA+_ATPase"/>
</dbReference>
<proteinExistence type="predicted"/>
<dbReference type="AlphaFoldDB" id="A0A2A6Z7R9"/>
<sequence length="340" mass="37909">MRINGQRRKHEMEKLGDMIANGTQSRQPRTSQDSTPRETSILADEAIRRGYKMDKPAPEPEHCKFCGKTLQYRGFLLPAIAPHRVFGWDSQPERCTCPRAQAYWERTEAKNKAAEEARAAAEAAAAFNRRINRLLGDSGMGARFQNRTFDRFQVTPENQKAYTACKEYAAAFKAQMLPGKGEDGEAVPPQRERNGLFFVGGYGTGKTHLAAAVANELIRNGTPALCMTMIDLLANVRRTYNGQGDEADILKLYTETPLLIIDDLGSEAATEWTSSMIFTIVNARYEAYMPVIVTTNCGTEELTRSLTPAGCSERNAQKMIDRLREMCLAVPLDGPSWRAK</sequence>
<feature type="domain" description="AAA+ ATPase" evidence="2">
    <location>
        <begin position="192"/>
        <end position="335"/>
    </location>
</feature>
<dbReference type="EMBL" id="NMTQ01000037">
    <property type="protein sequence ID" value="PDX57410.1"/>
    <property type="molecule type" value="Genomic_DNA"/>
</dbReference>
<dbReference type="GO" id="GO:0005524">
    <property type="term" value="F:ATP binding"/>
    <property type="evidence" value="ECO:0007669"/>
    <property type="project" value="InterPro"/>
</dbReference>
<evidence type="ECO:0000259" key="2">
    <source>
        <dbReference type="SMART" id="SM00382"/>
    </source>
</evidence>
<feature type="region of interest" description="Disordered" evidence="1">
    <location>
        <begin position="1"/>
        <end position="40"/>
    </location>
</feature>
<dbReference type="SMART" id="SM00382">
    <property type="entry name" value="AAA"/>
    <property type="match status" value="1"/>
</dbReference>
<evidence type="ECO:0000313" key="4">
    <source>
        <dbReference type="Proteomes" id="UP000220752"/>
    </source>
</evidence>
<feature type="compositionally biased region" description="Polar residues" evidence="1">
    <location>
        <begin position="21"/>
        <end position="38"/>
    </location>
</feature>
<dbReference type="PANTHER" id="PTHR30050">
    <property type="entry name" value="CHROMOSOMAL REPLICATION INITIATOR PROTEIN DNAA"/>
    <property type="match status" value="1"/>
</dbReference>
<dbReference type="Pfam" id="PF01695">
    <property type="entry name" value="IstB_IS21"/>
    <property type="match status" value="1"/>
</dbReference>
<accession>A0A2A6Z7R9</accession>
<dbReference type="GO" id="GO:0006260">
    <property type="term" value="P:DNA replication"/>
    <property type="evidence" value="ECO:0007669"/>
    <property type="project" value="TreeGrafter"/>
</dbReference>
<dbReference type="CDD" id="cd00009">
    <property type="entry name" value="AAA"/>
    <property type="match status" value="1"/>
</dbReference>
<dbReference type="InterPro" id="IPR027417">
    <property type="entry name" value="P-loop_NTPase"/>
</dbReference>
<gene>
    <name evidence="3" type="ORF">CGS46_12870</name>
</gene>
<dbReference type="Proteomes" id="UP000220752">
    <property type="component" value="Unassembled WGS sequence"/>
</dbReference>
<dbReference type="SUPFAM" id="SSF52540">
    <property type="entry name" value="P-loop containing nucleoside triphosphate hydrolases"/>
    <property type="match status" value="1"/>
</dbReference>